<evidence type="ECO:0000313" key="2">
    <source>
        <dbReference type="Proteomes" id="UP000012101"/>
    </source>
</evidence>
<organism evidence="1 2">
    <name type="scientific">Leptospira weilii str. 2006001855</name>
    <dbReference type="NCBI Taxonomy" id="996804"/>
    <lineage>
        <taxon>Bacteria</taxon>
        <taxon>Pseudomonadati</taxon>
        <taxon>Spirochaetota</taxon>
        <taxon>Spirochaetia</taxon>
        <taxon>Leptospirales</taxon>
        <taxon>Leptospiraceae</taxon>
        <taxon>Leptospira</taxon>
    </lineage>
</organism>
<reference evidence="1 2" key="1">
    <citation type="submission" date="2013-01" db="EMBL/GenBank/DDBJ databases">
        <authorList>
            <person name="Harkins D.M."/>
            <person name="Durkin A.S."/>
            <person name="Brinkac L.M."/>
            <person name="Haft D.H."/>
            <person name="Selengut J.D."/>
            <person name="Sanka R."/>
            <person name="DePew J."/>
            <person name="Purushe J."/>
            <person name="Hospenthal D.R."/>
            <person name="Murray C.K."/>
            <person name="Pimentel G."/>
            <person name="Wasfy M."/>
            <person name="Vinetz J.M."/>
            <person name="Sutton G.G."/>
            <person name="Nierman W.C."/>
            <person name="Fouts D.E."/>
        </authorList>
    </citation>
    <scope>NUCLEOTIDE SEQUENCE [LARGE SCALE GENOMIC DNA]</scope>
    <source>
        <strain evidence="1 2">2006001855</strain>
    </source>
</reference>
<gene>
    <name evidence="1" type="ORF">LEP1GSC038_3992</name>
</gene>
<evidence type="ECO:0000313" key="1">
    <source>
        <dbReference type="EMBL" id="EMM71842.1"/>
    </source>
</evidence>
<dbReference type="EMBL" id="AFJM02000044">
    <property type="protein sequence ID" value="EMM71842.1"/>
    <property type="molecule type" value="Genomic_DNA"/>
</dbReference>
<dbReference type="AlphaFoldDB" id="M6FKZ8"/>
<sequence length="63" mass="7413">MWDVSFTEDLSEFRQIYFRIQVLVDNVMKQSTCKARRPQALAGARNKPPGLRFFLKFSLFEAL</sequence>
<accession>M6FKZ8</accession>
<proteinExistence type="predicted"/>
<dbReference type="Proteomes" id="UP000012101">
    <property type="component" value="Unassembled WGS sequence"/>
</dbReference>
<protein>
    <submittedName>
        <fullName evidence="1">Uncharacterized protein</fullName>
    </submittedName>
</protein>
<name>M6FKZ8_9LEPT</name>
<comment type="caution">
    <text evidence="1">The sequence shown here is derived from an EMBL/GenBank/DDBJ whole genome shotgun (WGS) entry which is preliminary data.</text>
</comment>